<dbReference type="Proteomes" id="UP001055811">
    <property type="component" value="Linkage Group LG01"/>
</dbReference>
<name>A0ACB9H2K8_CICIN</name>
<reference evidence="1 2" key="2">
    <citation type="journal article" date="2022" name="Mol. Ecol. Resour.">
        <title>The genomes of chicory, endive, great burdock and yacon provide insights into Asteraceae paleo-polyploidization history and plant inulin production.</title>
        <authorList>
            <person name="Fan W."/>
            <person name="Wang S."/>
            <person name="Wang H."/>
            <person name="Wang A."/>
            <person name="Jiang F."/>
            <person name="Liu H."/>
            <person name="Zhao H."/>
            <person name="Xu D."/>
            <person name="Zhang Y."/>
        </authorList>
    </citation>
    <scope>NUCLEOTIDE SEQUENCE [LARGE SCALE GENOMIC DNA]</scope>
    <source>
        <strain evidence="2">cv. Punajuju</strain>
        <tissue evidence="1">Leaves</tissue>
    </source>
</reference>
<evidence type="ECO:0000313" key="2">
    <source>
        <dbReference type="Proteomes" id="UP001055811"/>
    </source>
</evidence>
<accession>A0ACB9H2K8</accession>
<protein>
    <submittedName>
        <fullName evidence="1">Uncharacterized protein</fullName>
    </submittedName>
</protein>
<organism evidence="1 2">
    <name type="scientific">Cichorium intybus</name>
    <name type="common">Chicory</name>
    <dbReference type="NCBI Taxonomy" id="13427"/>
    <lineage>
        <taxon>Eukaryota</taxon>
        <taxon>Viridiplantae</taxon>
        <taxon>Streptophyta</taxon>
        <taxon>Embryophyta</taxon>
        <taxon>Tracheophyta</taxon>
        <taxon>Spermatophyta</taxon>
        <taxon>Magnoliopsida</taxon>
        <taxon>eudicotyledons</taxon>
        <taxon>Gunneridae</taxon>
        <taxon>Pentapetalae</taxon>
        <taxon>asterids</taxon>
        <taxon>campanulids</taxon>
        <taxon>Asterales</taxon>
        <taxon>Asteraceae</taxon>
        <taxon>Cichorioideae</taxon>
        <taxon>Cichorieae</taxon>
        <taxon>Cichoriinae</taxon>
        <taxon>Cichorium</taxon>
    </lineage>
</organism>
<reference evidence="2" key="1">
    <citation type="journal article" date="2022" name="Mol. Ecol. Resour.">
        <title>The genomes of chicory, endive, great burdock and yacon provide insights into Asteraceae palaeo-polyploidization history and plant inulin production.</title>
        <authorList>
            <person name="Fan W."/>
            <person name="Wang S."/>
            <person name="Wang H."/>
            <person name="Wang A."/>
            <person name="Jiang F."/>
            <person name="Liu H."/>
            <person name="Zhao H."/>
            <person name="Xu D."/>
            <person name="Zhang Y."/>
        </authorList>
    </citation>
    <scope>NUCLEOTIDE SEQUENCE [LARGE SCALE GENOMIC DNA]</scope>
    <source>
        <strain evidence="2">cv. Punajuju</strain>
    </source>
</reference>
<evidence type="ECO:0000313" key="1">
    <source>
        <dbReference type="EMBL" id="KAI3790089.1"/>
    </source>
</evidence>
<keyword evidence="2" id="KW-1185">Reference proteome</keyword>
<comment type="caution">
    <text evidence="1">The sequence shown here is derived from an EMBL/GenBank/DDBJ whole genome shotgun (WGS) entry which is preliminary data.</text>
</comment>
<sequence length="109" mass="12183">MEYDGFKLGKNATRCTKGLCLWTSLLDQPVGHGVLLLDCEGLAESVSLGKERVNLFSLYVLLYSTLIHHQLFSGHIRTKSSSDLSFLQRFGLAVRASESTLDHQLFPVR</sequence>
<dbReference type="EMBL" id="CM042009">
    <property type="protein sequence ID" value="KAI3790089.1"/>
    <property type="molecule type" value="Genomic_DNA"/>
</dbReference>
<gene>
    <name evidence="1" type="ORF">L2E82_02902</name>
</gene>
<proteinExistence type="predicted"/>